<dbReference type="EMBL" id="MU250569">
    <property type="protein sequence ID" value="KAG7440593.1"/>
    <property type="molecule type" value="Genomic_DNA"/>
</dbReference>
<dbReference type="AlphaFoldDB" id="A0A9P7VGJ8"/>
<dbReference type="Proteomes" id="UP000812287">
    <property type="component" value="Unassembled WGS sequence"/>
</dbReference>
<keyword evidence="1" id="KW-0175">Coiled coil</keyword>
<protein>
    <submittedName>
        <fullName evidence="3">Uncharacterized protein</fullName>
    </submittedName>
</protein>
<keyword evidence="4" id="KW-1185">Reference proteome</keyword>
<dbReference type="OrthoDB" id="2960123at2759"/>
<dbReference type="RefSeq" id="XP_043034093.1">
    <property type="nucleotide sequence ID" value="XM_043184561.1"/>
</dbReference>
<reference evidence="3" key="1">
    <citation type="submission" date="2020-11" db="EMBL/GenBank/DDBJ databases">
        <title>Adaptations for nitrogen fixation in a non-lichenized fungal sporocarp promotes dispersal by wood-feeding termites.</title>
        <authorList>
            <consortium name="DOE Joint Genome Institute"/>
            <person name="Koch R.A."/>
            <person name="Yoon G."/>
            <person name="Arayal U."/>
            <person name="Lail K."/>
            <person name="Amirebrahimi M."/>
            <person name="Labutti K."/>
            <person name="Lipzen A."/>
            <person name="Riley R."/>
            <person name="Barry K."/>
            <person name="Henrissat B."/>
            <person name="Grigoriev I.V."/>
            <person name="Herr J.R."/>
            <person name="Aime M.C."/>
        </authorList>
    </citation>
    <scope>NUCLEOTIDE SEQUENCE</scope>
    <source>
        <strain evidence="3">MCA 3950</strain>
    </source>
</reference>
<organism evidence="3 4">
    <name type="scientific">Guyanagaster necrorhizus</name>
    <dbReference type="NCBI Taxonomy" id="856835"/>
    <lineage>
        <taxon>Eukaryota</taxon>
        <taxon>Fungi</taxon>
        <taxon>Dikarya</taxon>
        <taxon>Basidiomycota</taxon>
        <taxon>Agaricomycotina</taxon>
        <taxon>Agaricomycetes</taxon>
        <taxon>Agaricomycetidae</taxon>
        <taxon>Agaricales</taxon>
        <taxon>Marasmiineae</taxon>
        <taxon>Physalacriaceae</taxon>
        <taxon>Guyanagaster</taxon>
    </lineage>
</organism>
<sequence>MPYKGLDFENGFVFHATSVNPLNKQSACSACPLHCSRWYDPQRLYPSQYRLLRDKVAENQHKWRKAEASARETEERAKDLEGRIDLYKEETAKVKDEEIRDKTERIQIQDKEIGLKDERIRLMEEEIRRKDEEIRRKDEEIGINVKAIHATDEYRRKDKAARLLSERCRSVEQGLLKLRAENASLRRKIYDDQEEKEMLSKEQEATKDILGATDLELTEARAMLSSKQAELVNNTSAAMRVVIALRKRLLDAEKEAQKKLLDAEEKARQEVLETEGKVQELTKELAASQEAETHSRTGHERVVEKLISKLEEVSRVAAEREREMERLGAALNEAFSQGKLVSERCRELEMRPPVDESYQRILEEERSIAVAMLRRMDEEMSLMKEAGMQLIVENQTLSGEVERLQGWKADAWRALEQQVAVLREMEGDLSMAREGTMEVVERNRMLLAEVDSLRPSNDTVMASPSDAAHLSQMIALALQREADLNRVKEELARSREREKQAMENLQNLSESHKKSPEEPQEQPNPNNDCLYKERYRRLVTITELIHERISRAKDPSKLDLSQDIDFLDMHVRLDIFEDIKHPAVPWPISSGVKVDDNMELEWKEEEEEEEGKEQPSLSQTFSASLSLHDVDTEPLQNVGKKRKDPTWRTEVSSFLGGFSESLCPLPKDVDTELECLERIREAFDLDMWGRENFMQKSEENKVREMCLLVAEEVDRAIEKAVRKKQLFLHR</sequence>
<comment type="caution">
    <text evidence="3">The sequence shown here is derived from an EMBL/GenBank/DDBJ whole genome shotgun (WGS) entry which is preliminary data.</text>
</comment>
<feature type="coiled-coil region" evidence="1">
    <location>
        <begin position="63"/>
        <end position="140"/>
    </location>
</feature>
<evidence type="ECO:0000256" key="2">
    <source>
        <dbReference type="SAM" id="MobiDB-lite"/>
    </source>
</evidence>
<feature type="coiled-coil region" evidence="1">
    <location>
        <begin position="246"/>
        <end position="323"/>
    </location>
</feature>
<evidence type="ECO:0000313" key="4">
    <source>
        <dbReference type="Proteomes" id="UP000812287"/>
    </source>
</evidence>
<name>A0A9P7VGJ8_9AGAR</name>
<gene>
    <name evidence="3" type="ORF">BT62DRAFT_923907</name>
</gene>
<feature type="region of interest" description="Disordered" evidence="2">
    <location>
        <begin position="504"/>
        <end position="530"/>
    </location>
</feature>
<evidence type="ECO:0000256" key="1">
    <source>
        <dbReference type="SAM" id="Coils"/>
    </source>
</evidence>
<accession>A0A9P7VGJ8</accession>
<proteinExistence type="predicted"/>
<dbReference type="GeneID" id="66106858"/>
<evidence type="ECO:0000313" key="3">
    <source>
        <dbReference type="EMBL" id="KAG7440593.1"/>
    </source>
</evidence>